<evidence type="ECO:0000313" key="2">
    <source>
        <dbReference type="EMBL" id="CAA9535157.1"/>
    </source>
</evidence>
<dbReference type="Pfam" id="PF01740">
    <property type="entry name" value="STAS"/>
    <property type="match status" value="1"/>
</dbReference>
<dbReference type="AlphaFoldDB" id="A0A6J4TYQ9"/>
<dbReference type="InterPro" id="IPR002645">
    <property type="entry name" value="STAS_dom"/>
</dbReference>
<accession>A0A6J4TYQ9</accession>
<dbReference type="PROSITE" id="PS50801">
    <property type="entry name" value="STAS"/>
    <property type="match status" value="1"/>
</dbReference>
<dbReference type="SUPFAM" id="SSF52091">
    <property type="entry name" value="SpoIIaa-like"/>
    <property type="match status" value="1"/>
</dbReference>
<dbReference type="InterPro" id="IPR036513">
    <property type="entry name" value="STAS_dom_sf"/>
</dbReference>
<organism evidence="2">
    <name type="scientific">uncultured Thermoleophilia bacterium</name>
    <dbReference type="NCBI Taxonomy" id="1497501"/>
    <lineage>
        <taxon>Bacteria</taxon>
        <taxon>Bacillati</taxon>
        <taxon>Actinomycetota</taxon>
        <taxon>Thermoleophilia</taxon>
        <taxon>environmental samples</taxon>
    </lineage>
</organism>
<protein>
    <recommendedName>
        <fullName evidence="1">STAS domain-containing protein</fullName>
    </recommendedName>
</protein>
<reference evidence="2" key="1">
    <citation type="submission" date="2020-02" db="EMBL/GenBank/DDBJ databases">
        <authorList>
            <person name="Meier V. D."/>
        </authorList>
    </citation>
    <scope>NUCLEOTIDE SEQUENCE</scope>
    <source>
        <strain evidence="2">AVDCRST_MAG79</strain>
    </source>
</reference>
<name>A0A6J4TYQ9_9ACTN</name>
<sequence length="127" mass="12883">MEVRVVGLGDRAILVTVTGGVGMREGEELRTAMAAAAGSPVDRIVADLTDAHVSDSGGLSALYDAAIVLRPRGGVVAVVAPATATVRRVVQASGLDAAFALYDTRDAALDDLGLHRHGPGSGPLRLA</sequence>
<evidence type="ECO:0000259" key="1">
    <source>
        <dbReference type="PROSITE" id="PS50801"/>
    </source>
</evidence>
<dbReference type="EMBL" id="CADCWC010000205">
    <property type="protein sequence ID" value="CAA9535157.1"/>
    <property type="molecule type" value="Genomic_DNA"/>
</dbReference>
<proteinExistence type="predicted"/>
<feature type="domain" description="STAS" evidence="1">
    <location>
        <begin position="13"/>
        <end position="112"/>
    </location>
</feature>
<dbReference type="Gene3D" id="3.30.750.24">
    <property type="entry name" value="STAS domain"/>
    <property type="match status" value="1"/>
</dbReference>
<gene>
    <name evidence="2" type="ORF">AVDCRST_MAG79-1286</name>
</gene>